<name>A0A242JXB2_9ENTE</name>
<dbReference type="InterPro" id="IPR003439">
    <property type="entry name" value="ABC_transporter-like_ATP-bd"/>
</dbReference>
<dbReference type="PANTHER" id="PTHR24220:SF689">
    <property type="entry name" value="LIPOPROTEIN-RELEASING SYSTEM ATP-BINDING PROTEIN LOLD"/>
    <property type="match status" value="1"/>
</dbReference>
<evidence type="ECO:0000259" key="2">
    <source>
        <dbReference type="PROSITE" id="PS50893"/>
    </source>
</evidence>
<dbReference type="EMBL" id="NGMM01000009">
    <property type="protein sequence ID" value="OTP09850.1"/>
    <property type="molecule type" value="Genomic_DNA"/>
</dbReference>
<reference evidence="3" key="1">
    <citation type="submission" date="2017-05" db="EMBL/GenBank/DDBJ databases">
        <title>The Genome Sequence of Enterococcus sp. 9E7_DIV0242.</title>
        <authorList>
            <consortium name="The Broad Institute Genomics Platform"/>
            <consortium name="The Broad Institute Genomic Center for Infectious Diseases"/>
            <person name="Earl A."/>
            <person name="Manson A."/>
            <person name="Schwartman J."/>
            <person name="Gilmore M."/>
            <person name="Abouelleil A."/>
            <person name="Cao P."/>
            <person name="Chapman S."/>
            <person name="Cusick C."/>
            <person name="Shea T."/>
            <person name="Young S."/>
            <person name="Neafsey D."/>
            <person name="Nusbaum C."/>
            <person name="Birren B."/>
        </authorList>
    </citation>
    <scope>NUCLEOTIDE SEQUENCE [LARGE SCALE GENOMIC DNA]</scope>
    <source>
        <strain evidence="3">9E7_DIV0242</strain>
    </source>
</reference>
<dbReference type="GO" id="GO:0022857">
    <property type="term" value="F:transmembrane transporter activity"/>
    <property type="evidence" value="ECO:0007669"/>
    <property type="project" value="TreeGrafter"/>
</dbReference>
<evidence type="ECO:0000313" key="5">
    <source>
        <dbReference type="Proteomes" id="UP000195141"/>
    </source>
</evidence>
<protein>
    <recommendedName>
        <fullName evidence="2">ABC transporter domain-containing protein</fullName>
    </recommendedName>
</protein>
<comment type="similarity">
    <text evidence="1">Belongs to the ABC transporter superfamily.</text>
</comment>
<sequence length="219" mass="25144">MMEAIRFEQASYTKETLVLEQVSATFDRGKSYLIFSDARLELGLLTAVMTGLEPLSSGKLFYYGQEYTKHVHTTLHTAEIGAVFQKYNYIPALSAEENLYYYLQINKQPMKKAACRKYLASFGINGDSLKRPLQQLDLLIQKKYCLAKALVLSPKLLILDRLLSTLDFHSQEQIMIYLNKLANEEKTCVILLESEQFLGRYTDEVWGLNRGKLSFIKCI</sequence>
<gene>
    <name evidence="4" type="ORF">A5888_003612</name>
    <name evidence="3" type="ORF">A5888_004046</name>
</gene>
<proteinExistence type="inferred from homology"/>
<evidence type="ECO:0000313" key="4">
    <source>
        <dbReference type="EMBL" id="WYJ91844.1"/>
    </source>
</evidence>
<dbReference type="PROSITE" id="PS50893">
    <property type="entry name" value="ABC_TRANSPORTER_2"/>
    <property type="match status" value="1"/>
</dbReference>
<dbReference type="GO" id="GO:0005886">
    <property type="term" value="C:plasma membrane"/>
    <property type="evidence" value="ECO:0007669"/>
    <property type="project" value="TreeGrafter"/>
</dbReference>
<dbReference type="GO" id="GO:0016887">
    <property type="term" value="F:ATP hydrolysis activity"/>
    <property type="evidence" value="ECO:0007669"/>
    <property type="project" value="InterPro"/>
</dbReference>
<dbReference type="InterPro" id="IPR015854">
    <property type="entry name" value="ABC_transpr_LolD-like"/>
</dbReference>
<organism evidence="3">
    <name type="scientific">Candidatus Enterococcus clewellii</name>
    <dbReference type="NCBI Taxonomy" id="1834193"/>
    <lineage>
        <taxon>Bacteria</taxon>
        <taxon>Bacillati</taxon>
        <taxon>Bacillota</taxon>
        <taxon>Bacilli</taxon>
        <taxon>Lactobacillales</taxon>
        <taxon>Enterococcaceae</taxon>
        <taxon>Enterococcus</taxon>
    </lineage>
</organism>
<dbReference type="AlphaFoldDB" id="A0A242JXB2"/>
<dbReference type="Gene3D" id="3.40.50.300">
    <property type="entry name" value="P-loop containing nucleotide triphosphate hydrolases"/>
    <property type="match status" value="1"/>
</dbReference>
<evidence type="ECO:0000256" key="1">
    <source>
        <dbReference type="ARBA" id="ARBA00005417"/>
    </source>
</evidence>
<dbReference type="Proteomes" id="UP000195141">
    <property type="component" value="Chromosome"/>
</dbReference>
<accession>A0A242JXB2</accession>
<keyword evidence="5" id="KW-1185">Reference proteome</keyword>
<feature type="domain" description="ABC transporter" evidence="2">
    <location>
        <begin position="2"/>
        <end position="216"/>
    </location>
</feature>
<dbReference type="RefSeq" id="WP_086351010.1">
    <property type="nucleotide sequence ID" value="NZ_CP147247.1"/>
</dbReference>
<dbReference type="OrthoDB" id="2180505at2"/>
<reference evidence="4" key="2">
    <citation type="submission" date="2017-05" db="EMBL/GenBank/DDBJ databases">
        <authorList>
            <consortium name="The Broad Institute Genomics Platform"/>
            <consortium name="The Broad Institute Genomic Center for Infectious Diseases"/>
            <person name="Earl A."/>
            <person name="Manson A."/>
            <person name="Schwartman J."/>
            <person name="Gilmore M."/>
            <person name="Abouelleil A."/>
            <person name="Cao P."/>
            <person name="Chapman S."/>
            <person name="Cusick C."/>
            <person name="Shea T."/>
            <person name="Young S."/>
            <person name="Neafsey D."/>
            <person name="Nusbaum C."/>
            <person name="Birren B."/>
        </authorList>
    </citation>
    <scope>NUCLEOTIDE SEQUENCE</scope>
    <source>
        <strain evidence="4">9E7_DIV0242</strain>
    </source>
</reference>
<evidence type="ECO:0000313" key="3">
    <source>
        <dbReference type="EMBL" id="OTP09850.1"/>
    </source>
</evidence>
<dbReference type="GO" id="GO:0005524">
    <property type="term" value="F:ATP binding"/>
    <property type="evidence" value="ECO:0007669"/>
    <property type="project" value="InterPro"/>
</dbReference>
<dbReference type="SUPFAM" id="SSF52540">
    <property type="entry name" value="P-loop containing nucleoside triphosphate hydrolases"/>
    <property type="match status" value="1"/>
</dbReference>
<reference evidence="4" key="3">
    <citation type="submission" date="2024-03" db="EMBL/GenBank/DDBJ databases">
        <title>The Genome Sequence of Enterococcus sp. DIV0242b.</title>
        <authorList>
            <consortium name="The Broad Institute Genomics Platform"/>
            <consortium name="The Broad Institute Microbial Omics Core"/>
            <consortium name="The Broad Institute Genomic Center for Infectious Diseases"/>
            <person name="Earl A."/>
            <person name="Manson A."/>
            <person name="Gilmore M."/>
            <person name="Schwartman J."/>
            <person name="Shea T."/>
            <person name="Abouelleil A."/>
            <person name="Cao P."/>
            <person name="Chapman S."/>
            <person name="Cusick C."/>
            <person name="Young S."/>
            <person name="Neafsey D."/>
            <person name="Nusbaum C."/>
            <person name="Birren B."/>
        </authorList>
    </citation>
    <scope>NUCLEOTIDE SEQUENCE</scope>
    <source>
        <strain evidence="4">9E7_DIV0242</strain>
    </source>
</reference>
<dbReference type="EMBL" id="CP147247">
    <property type="protein sequence ID" value="WYJ91844.1"/>
    <property type="molecule type" value="Genomic_DNA"/>
</dbReference>
<dbReference type="InterPro" id="IPR027417">
    <property type="entry name" value="P-loop_NTPase"/>
</dbReference>
<dbReference type="PANTHER" id="PTHR24220">
    <property type="entry name" value="IMPORT ATP-BINDING PROTEIN"/>
    <property type="match status" value="1"/>
</dbReference>
<dbReference type="Pfam" id="PF00005">
    <property type="entry name" value="ABC_tran"/>
    <property type="match status" value="1"/>
</dbReference>